<feature type="binding site" evidence="7">
    <location>
        <position position="127"/>
    </location>
    <ligand>
        <name>Zn(2+)</name>
        <dbReference type="ChEBI" id="CHEBI:29105"/>
        <note>catalytic</note>
    </ligand>
</feature>
<dbReference type="Gene3D" id="3.40.390.30">
    <property type="entry name" value="Metalloproteases ('zincins'), catalytic domain"/>
    <property type="match status" value="1"/>
</dbReference>
<comment type="function">
    <text evidence="7">Single strand-specific metallo-endoribonuclease involved in late-stage 70S ribosome quality control and in maturation of the 3' terminus of the 16S rRNA.</text>
</comment>
<dbReference type="GO" id="GO:0004521">
    <property type="term" value="F:RNA endonuclease activity"/>
    <property type="evidence" value="ECO:0007669"/>
    <property type="project" value="UniProtKB-UniRule"/>
</dbReference>
<dbReference type="InterPro" id="IPR020549">
    <property type="entry name" value="YbeY_CS"/>
</dbReference>
<dbReference type="Pfam" id="PF02130">
    <property type="entry name" value="YbeY"/>
    <property type="match status" value="1"/>
</dbReference>
<evidence type="ECO:0000256" key="3">
    <source>
        <dbReference type="ARBA" id="ARBA00022723"/>
    </source>
</evidence>
<feature type="binding site" evidence="7">
    <location>
        <position position="137"/>
    </location>
    <ligand>
        <name>Zn(2+)</name>
        <dbReference type="ChEBI" id="CHEBI:29105"/>
        <note>catalytic</note>
    </ligand>
</feature>
<dbReference type="EMBL" id="AONI01000015">
    <property type="protein sequence ID" value="EPX77144.1"/>
    <property type="molecule type" value="Genomic_DNA"/>
</dbReference>
<proteinExistence type="inferred from homology"/>
<dbReference type="PATRIC" id="fig|1123360.3.peg.2839"/>
<dbReference type="NCBIfam" id="TIGR00043">
    <property type="entry name" value="rRNA maturation RNase YbeY"/>
    <property type="match status" value="1"/>
</dbReference>
<evidence type="ECO:0000256" key="7">
    <source>
        <dbReference type="HAMAP-Rule" id="MF_00009"/>
    </source>
</evidence>
<evidence type="ECO:0000256" key="2">
    <source>
        <dbReference type="ARBA" id="ARBA00022722"/>
    </source>
</evidence>
<dbReference type="SUPFAM" id="SSF55486">
    <property type="entry name" value="Metalloproteases ('zincins'), catalytic domain"/>
    <property type="match status" value="1"/>
</dbReference>
<sequence length="165" mass="17832">MAQIEILTEDARWTDAGLAALAETACNAALAELSLDGDYEISLLACDDARVAELNTEFRGKPTPTNVLSWPSEDRAAQIPGMIPQLPDGAPHELELGDIALAYDTCAREAEAANKPLKDHVTHLLVHGTLHLLGFDHINDPDAALMEGLETRILAKLGIEDPYRV</sequence>
<dbReference type="RefSeq" id="WP_021102215.1">
    <property type="nucleotide sequence ID" value="NZ_KE557314.1"/>
</dbReference>
<evidence type="ECO:0000313" key="8">
    <source>
        <dbReference type="EMBL" id="EPX77144.1"/>
    </source>
</evidence>
<keyword evidence="9" id="KW-1185">Reference proteome</keyword>
<feature type="binding site" evidence="7">
    <location>
        <position position="131"/>
    </location>
    <ligand>
        <name>Zn(2+)</name>
        <dbReference type="ChEBI" id="CHEBI:29105"/>
        <note>catalytic</note>
    </ligand>
</feature>
<keyword evidence="7" id="KW-0963">Cytoplasm</keyword>
<comment type="subcellular location">
    <subcellularLocation>
        <location evidence="7">Cytoplasm</location>
    </subcellularLocation>
</comment>
<dbReference type="GO" id="GO:0008270">
    <property type="term" value="F:zinc ion binding"/>
    <property type="evidence" value="ECO:0007669"/>
    <property type="project" value="UniProtKB-UniRule"/>
</dbReference>
<keyword evidence="7" id="KW-0690">Ribosome biogenesis</keyword>
<dbReference type="InterPro" id="IPR002036">
    <property type="entry name" value="YbeY"/>
</dbReference>
<dbReference type="HAMAP" id="MF_00009">
    <property type="entry name" value="Endoribonucl_YbeY"/>
    <property type="match status" value="1"/>
</dbReference>
<dbReference type="HOGENOM" id="CLU_106710_0_0_5"/>
<keyword evidence="4 7" id="KW-0255">Endonuclease</keyword>
<dbReference type="GO" id="GO:0006364">
    <property type="term" value="P:rRNA processing"/>
    <property type="evidence" value="ECO:0007669"/>
    <property type="project" value="UniProtKB-UniRule"/>
</dbReference>
<organism evidence="8 9">
    <name type="scientific">Litoreibacter arenae DSM 19593</name>
    <dbReference type="NCBI Taxonomy" id="1123360"/>
    <lineage>
        <taxon>Bacteria</taxon>
        <taxon>Pseudomonadati</taxon>
        <taxon>Pseudomonadota</taxon>
        <taxon>Alphaproteobacteria</taxon>
        <taxon>Rhodobacterales</taxon>
        <taxon>Roseobacteraceae</taxon>
        <taxon>Litoreibacter</taxon>
    </lineage>
</organism>
<protein>
    <recommendedName>
        <fullName evidence="7">Endoribonuclease YbeY</fullName>
        <ecNumber evidence="7">3.1.-.-</ecNumber>
    </recommendedName>
</protein>
<reference evidence="9" key="1">
    <citation type="journal article" date="2013" name="Stand. Genomic Sci.">
        <title>Genome sequence of the Litoreibacter arenae type strain (DSM 19593(T)), a member of the Roseobacter clade isolated from sea sand.</title>
        <authorList>
            <person name="Riedel T."/>
            <person name="Fiebig A."/>
            <person name="Petersen J."/>
            <person name="Gronow S."/>
            <person name="Kyrpides N.C."/>
            <person name="Goker M."/>
            <person name="Klenk H.P."/>
        </authorList>
    </citation>
    <scope>NUCLEOTIDE SEQUENCE [LARGE SCALE GENOMIC DNA]</scope>
    <source>
        <strain evidence="9">DSM 19593</strain>
    </source>
</reference>
<evidence type="ECO:0000256" key="4">
    <source>
        <dbReference type="ARBA" id="ARBA00022759"/>
    </source>
</evidence>
<dbReference type="PROSITE" id="PS01306">
    <property type="entry name" value="UPF0054"/>
    <property type="match status" value="1"/>
</dbReference>
<comment type="cofactor">
    <cofactor evidence="7">
        <name>Zn(2+)</name>
        <dbReference type="ChEBI" id="CHEBI:29105"/>
    </cofactor>
    <text evidence="7">Binds 1 zinc ion.</text>
</comment>
<evidence type="ECO:0000256" key="6">
    <source>
        <dbReference type="ARBA" id="ARBA00022833"/>
    </source>
</evidence>
<comment type="caution">
    <text evidence="8">The sequence shown here is derived from an EMBL/GenBank/DDBJ whole genome shotgun (WGS) entry which is preliminary data.</text>
</comment>
<comment type="similarity">
    <text evidence="1 7">Belongs to the endoribonuclease YbeY family.</text>
</comment>
<dbReference type="OrthoDB" id="9807740at2"/>
<dbReference type="eggNOG" id="COG0319">
    <property type="taxonomic scope" value="Bacteria"/>
</dbReference>
<evidence type="ECO:0000313" key="9">
    <source>
        <dbReference type="Proteomes" id="UP000015351"/>
    </source>
</evidence>
<dbReference type="Proteomes" id="UP000015351">
    <property type="component" value="Unassembled WGS sequence"/>
</dbReference>
<evidence type="ECO:0000256" key="1">
    <source>
        <dbReference type="ARBA" id="ARBA00010875"/>
    </source>
</evidence>
<dbReference type="GO" id="GO:0004222">
    <property type="term" value="F:metalloendopeptidase activity"/>
    <property type="evidence" value="ECO:0007669"/>
    <property type="project" value="InterPro"/>
</dbReference>
<keyword evidence="3 7" id="KW-0479">Metal-binding</keyword>
<dbReference type="PANTHER" id="PTHR46986:SF1">
    <property type="entry name" value="ENDORIBONUCLEASE YBEY, CHLOROPLASTIC"/>
    <property type="match status" value="1"/>
</dbReference>
<accession>S9RT91</accession>
<dbReference type="STRING" id="1123360.thalar_02865"/>
<dbReference type="InterPro" id="IPR023091">
    <property type="entry name" value="MetalPrtase_cat_dom_sf_prd"/>
</dbReference>
<dbReference type="AlphaFoldDB" id="S9RT91"/>
<dbReference type="PANTHER" id="PTHR46986">
    <property type="entry name" value="ENDORIBONUCLEASE YBEY, CHLOROPLASTIC"/>
    <property type="match status" value="1"/>
</dbReference>
<name>S9RT91_9RHOB</name>
<keyword evidence="5 7" id="KW-0378">Hydrolase</keyword>
<dbReference type="EC" id="3.1.-.-" evidence="7"/>
<keyword evidence="2 7" id="KW-0540">Nuclease</keyword>
<dbReference type="GO" id="GO:0005737">
    <property type="term" value="C:cytoplasm"/>
    <property type="evidence" value="ECO:0007669"/>
    <property type="project" value="UniProtKB-SubCell"/>
</dbReference>
<keyword evidence="6 7" id="KW-0862">Zinc</keyword>
<keyword evidence="7" id="KW-0698">rRNA processing</keyword>
<evidence type="ECO:0000256" key="5">
    <source>
        <dbReference type="ARBA" id="ARBA00022801"/>
    </source>
</evidence>
<gene>
    <name evidence="7" type="primary">ybeY</name>
    <name evidence="8" type="ORF">thalar_02865</name>
</gene>